<evidence type="ECO:0000313" key="3">
    <source>
        <dbReference type="Proteomes" id="UP000247647"/>
    </source>
</evidence>
<protein>
    <submittedName>
        <fullName evidence="2">Uncharacterized protein</fullName>
    </submittedName>
</protein>
<proteinExistence type="predicted"/>
<evidence type="ECO:0000313" key="2">
    <source>
        <dbReference type="EMBL" id="PYH31782.1"/>
    </source>
</evidence>
<gene>
    <name evidence="2" type="ORF">BO87DRAFT_399243</name>
</gene>
<keyword evidence="3" id="KW-1185">Reference proteome</keyword>
<feature type="region of interest" description="Disordered" evidence="1">
    <location>
        <begin position="80"/>
        <end position="127"/>
    </location>
</feature>
<reference evidence="2" key="1">
    <citation type="submission" date="2016-12" db="EMBL/GenBank/DDBJ databases">
        <title>The genomes of Aspergillus section Nigri reveals drivers in fungal speciation.</title>
        <authorList>
            <consortium name="DOE Joint Genome Institute"/>
            <person name="Vesth T.C."/>
            <person name="Nybo J."/>
            <person name="Theobald S."/>
            <person name="Brandl J."/>
            <person name="Frisvad J.C."/>
            <person name="Nielsen K.F."/>
            <person name="Lyhne E.K."/>
            <person name="Kogle M.E."/>
            <person name="Kuo A."/>
            <person name="Riley R."/>
            <person name="Clum A."/>
            <person name="Nolan M."/>
            <person name="Lipzen A."/>
            <person name="Salamov A."/>
            <person name="Henrissat B."/>
            <person name="Wiebenga A."/>
            <person name="De Vries R.P."/>
            <person name="Grigoriev I.V."/>
            <person name="Mortensen U.H."/>
            <person name="Andersen M.R."/>
            <person name="Baker S.E."/>
        </authorList>
    </citation>
    <scope>NUCLEOTIDE SEQUENCE [LARGE SCALE GENOMIC DNA]</scope>
    <source>
        <strain evidence="2">CBS 115656</strain>
    </source>
</reference>
<accession>A0A318Z4A8</accession>
<dbReference type="GeneID" id="37127877"/>
<dbReference type="AlphaFoldDB" id="A0A318Z4A8"/>
<evidence type="ECO:0000256" key="1">
    <source>
        <dbReference type="SAM" id="MobiDB-lite"/>
    </source>
</evidence>
<dbReference type="OrthoDB" id="10308926at2759"/>
<organism evidence="2 3">
    <name type="scientific">Aspergillus neoniger (strain CBS 115656)</name>
    <dbReference type="NCBI Taxonomy" id="1448310"/>
    <lineage>
        <taxon>Eukaryota</taxon>
        <taxon>Fungi</taxon>
        <taxon>Dikarya</taxon>
        <taxon>Ascomycota</taxon>
        <taxon>Pezizomycotina</taxon>
        <taxon>Eurotiomycetes</taxon>
        <taxon>Eurotiomycetidae</taxon>
        <taxon>Eurotiales</taxon>
        <taxon>Aspergillaceae</taxon>
        <taxon>Aspergillus</taxon>
        <taxon>Aspergillus subgen. Circumdati</taxon>
    </lineage>
</organism>
<sequence>MGGVTGHREHTGIKPTVPAIPSSSYEPLSYSLPIVEIEVYRADVYMRDDQPPTATLINTPNRLRYMLLKSQGPVCRFEIWPKNHPHPPQSDPAGLFSISGTRPAMRRSPPEPVSGKGRGKPPFTIPV</sequence>
<dbReference type="Proteomes" id="UP000247647">
    <property type="component" value="Unassembled WGS sequence"/>
</dbReference>
<dbReference type="RefSeq" id="XP_025477260.1">
    <property type="nucleotide sequence ID" value="XM_025625421.1"/>
</dbReference>
<name>A0A318Z4A8_ASPNB</name>
<dbReference type="EMBL" id="KZ821471">
    <property type="protein sequence ID" value="PYH31782.1"/>
    <property type="molecule type" value="Genomic_DNA"/>
</dbReference>